<dbReference type="InterPro" id="IPR022385">
    <property type="entry name" value="Rhs_assc_core"/>
</dbReference>
<dbReference type="KEGG" id="upl:DSM104440_00128"/>
<protein>
    <recommendedName>
        <fullName evidence="3">RHS repeat-associated core domain-containing protein</fullName>
    </recommendedName>
</protein>
<accession>A0A6M4H1X9</accession>
<reference evidence="1 2" key="1">
    <citation type="submission" date="2020-04" db="EMBL/GenBank/DDBJ databases">
        <title>Usitatibacter rugosus gen. nov., sp. nov. and Usitatibacter palustris sp. nov., novel members of Usitatibacteraceae fam. nov. within the order Nitrosomonadales isolated from soil.</title>
        <authorList>
            <person name="Huber K.J."/>
            <person name="Neumann-Schaal M."/>
            <person name="Geppert A."/>
            <person name="Luckner M."/>
            <person name="Wanner G."/>
            <person name="Overmann J."/>
        </authorList>
    </citation>
    <scope>NUCLEOTIDE SEQUENCE [LARGE SCALE GENOMIC DNA]</scope>
    <source>
        <strain evidence="1 2">Swamp67</strain>
    </source>
</reference>
<evidence type="ECO:0000313" key="1">
    <source>
        <dbReference type="EMBL" id="QJR13345.1"/>
    </source>
</evidence>
<gene>
    <name evidence="1" type="ORF">DSM104440_00128</name>
</gene>
<evidence type="ECO:0008006" key="3">
    <source>
        <dbReference type="Google" id="ProtNLM"/>
    </source>
</evidence>
<dbReference type="Gene3D" id="2.180.10.10">
    <property type="entry name" value="RHS repeat-associated core"/>
    <property type="match status" value="1"/>
</dbReference>
<evidence type="ECO:0000313" key="2">
    <source>
        <dbReference type="Proteomes" id="UP000503096"/>
    </source>
</evidence>
<keyword evidence="2" id="KW-1185">Reference proteome</keyword>
<dbReference type="AlphaFoldDB" id="A0A6M4H1X9"/>
<dbReference type="InParanoid" id="A0A6M4H1X9"/>
<name>A0A6M4H1X9_9PROT</name>
<dbReference type="NCBIfam" id="TIGR03696">
    <property type="entry name" value="Rhs_assc_core"/>
    <property type="match status" value="1"/>
</dbReference>
<dbReference type="Proteomes" id="UP000503096">
    <property type="component" value="Chromosome"/>
</dbReference>
<sequence length="188" mass="20533">MQLRLSQNAQIYNYFRDYDPRIARYVESDPIGLKAGANTFVYVRSNSLTRLDRLGLVDSDCGQNEGCCKGVPGGGTEFGGTVMCCGGRKVACTYCNDEKSKGGQLRCGCKMKHELAHMPDVECNNPGNYRAPISSGKYPSTECKAYDVEMNCLVKGLDDCGNDISCQFTLQDRLSVLVVGKGVNHGCR</sequence>
<organism evidence="1 2">
    <name type="scientific">Usitatibacter palustris</name>
    <dbReference type="NCBI Taxonomy" id="2732487"/>
    <lineage>
        <taxon>Bacteria</taxon>
        <taxon>Pseudomonadati</taxon>
        <taxon>Pseudomonadota</taxon>
        <taxon>Betaproteobacteria</taxon>
        <taxon>Nitrosomonadales</taxon>
        <taxon>Usitatibacteraceae</taxon>
        <taxon>Usitatibacter</taxon>
    </lineage>
</organism>
<dbReference type="EMBL" id="CP053073">
    <property type="protein sequence ID" value="QJR13345.1"/>
    <property type="molecule type" value="Genomic_DNA"/>
</dbReference>
<proteinExistence type="predicted"/>